<dbReference type="SUPFAM" id="SSF55261">
    <property type="entry name" value="GAD domain-like"/>
    <property type="match status" value="1"/>
</dbReference>
<dbReference type="GO" id="GO:0005524">
    <property type="term" value="F:ATP binding"/>
    <property type="evidence" value="ECO:0007669"/>
    <property type="project" value="UniProtKB-KW"/>
</dbReference>
<dbReference type="Gene3D" id="3.30.1360.30">
    <property type="entry name" value="GAD-like domain"/>
    <property type="match status" value="1"/>
</dbReference>
<reference evidence="6 7" key="1">
    <citation type="submission" date="2020-08" db="EMBL/GenBank/DDBJ databases">
        <title>Acidobacteriota in marine sediments use diverse sulfur dissimilation pathways.</title>
        <authorList>
            <person name="Wasmund K."/>
        </authorList>
    </citation>
    <scope>NUCLEOTIDE SEQUENCE [LARGE SCALE GENOMIC DNA]</scope>
    <source>
        <strain evidence="6">MAG AM3-A</strain>
    </source>
</reference>
<keyword evidence="2" id="KW-0547">Nucleotide-binding</keyword>
<dbReference type="AlphaFoldDB" id="A0A8J6Y553"/>
<dbReference type="InterPro" id="IPR006075">
    <property type="entry name" value="Asn/Gln-tRNA_Trfase_suB/E_cat"/>
</dbReference>
<dbReference type="Pfam" id="PF02934">
    <property type="entry name" value="GatB_N"/>
    <property type="match status" value="1"/>
</dbReference>
<evidence type="ECO:0000256" key="1">
    <source>
        <dbReference type="ARBA" id="ARBA00022598"/>
    </source>
</evidence>
<evidence type="ECO:0000256" key="4">
    <source>
        <dbReference type="ARBA" id="ARBA00022917"/>
    </source>
</evidence>
<dbReference type="InterPro" id="IPR004115">
    <property type="entry name" value="GAD-like_sf"/>
</dbReference>
<comment type="caution">
    <text evidence="6">The sequence shown here is derived from an EMBL/GenBank/DDBJ whole genome shotgun (WGS) entry which is preliminary data.</text>
</comment>
<dbReference type="HAMAP" id="MF_00588">
    <property type="entry name" value="GatE"/>
    <property type="match status" value="1"/>
</dbReference>
<dbReference type="GO" id="GO:0004812">
    <property type="term" value="F:aminoacyl-tRNA ligase activity"/>
    <property type="evidence" value="ECO:0007669"/>
    <property type="project" value="InterPro"/>
</dbReference>
<dbReference type="PANTHER" id="PTHR11659:SF2">
    <property type="entry name" value="GLUTAMYL-TRNA(GLN) AMIDOTRANSFERASE SUBUNIT E"/>
    <property type="match status" value="1"/>
</dbReference>
<keyword evidence="4" id="KW-0648">Protein biosynthesis</keyword>
<evidence type="ECO:0000259" key="5">
    <source>
        <dbReference type="Pfam" id="PF02934"/>
    </source>
</evidence>
<dbReference type="InterPro" id="IPR004414">
    <property type="entry name" value="GatE"/>
</dbReference>
<organism evidence="6 7">
    <name type="scientific">Candidatus Sulfomarinibacter kjeldsenii</name>
    <dbReference type="NCBI Taxonomy" id="2885994"/>
    <lineage>
        <taxon>Bacteria</taxon>
        <taxon>Pseudomonadati</taxon>
        <taxon>Acidobacteriota</taxon>
        <taxon>Thermoanaerobaculia</taxon>
        <taxon>Thermoanaerobaculales</taxon>
        <taxon>Candidatus Sulfomarinibacteraceae</taxon>
        <taxon>Candidatus Sulfomarinibacter</taxon>
    </lineage>
</organism>
<protein>
    <submittedName>
        <fullName evidence="6">Glu-tRNA(Gln) amidotransferase subunit GatE</fullName>
    </submittedName>
</protein>
<feature type="domain" description="Aspartyl/Glutamyl-tRNA(Gln) amidotransferase subunit B/E catalytic" evidence="5">
    <location>
        <begin position="13"/>
        <end position="467"/>
    </location>
</feature>
<dbReference type="NCBIfam" id="TIGR00134">
    <property type="entry name" value="gatE_arch"/>
    <property type="match status" value="1"/>
</dbReference>
<evidence type="ECO:0000256" key="2">
    <source>
        <dbReference type="ARBA" id="ARBA00022741"/>
    </source>
</evidence>
<dbReference type="GO" id="GO:0006412">
    <property type="term" value="P:translation"/>
    <property type="evidence" value="ECO:0007669"/>
    <property type="project" value="UniProtKB-KW"/>
</dbReference>
<gene>
    <name evidence="6" type="primary">gatE</name>
    <name evidence="6" type="ORF">IFJ97_04725</name>
</gene>
<evidence type="ECO:0000256" key="3">
    <source>
        <dbReference type="ARBA" id="ARBA00022840"/>
    </source>
</evidence>
<keyword evidence="3" id="KW-0067">ATP-binding</keyword>
<evidence type="ECO:0000313" key="6">
    <source>
        <dbReference type="EMBL" id="MBD3870645.1"/>
    </source>
</evidence>
<dbReference type="GO" id="GO:0050567">
    <property type="term" value="F:glutaminyl-tRNA synthase (glutamine-hydrolyzing) activity"/>
    <property type="evidence" value="ECO:0007669"/>
    <property type="project" value="TreeGrafter"/>
</dbReference>
<dbReference type="InterPro" id="IPR017959">
    <property type="entry name" value="Asn/Gln-tRNA_amidoTrfase_suB/E"/>
</dbReference>
<evidence type="ECO:0000313" key="7">
    <source>
        <dbReference type="Proteomes" id="UP000598633"/>
    </source>
</evidence>
<proteinExistence type="inferred from homology"/>
<dbReference type="GO" id="GO:0070681">
    <property type="term" value="P:glutaminyl-tRNAGln biosynthesis via transamidation"/>
    <property type="evidence" value="ECO:0007669"/>
    <property type="project" value="TreeGrafter"/>
</dbReference>
<accession>A0A8J6Y553</accession>
<dbReference type="InterPro" id="IPR014746">
    <property type="entry name" value="Gln_synth/guanido_kin_cat_dom"/>
</dbReference>
<dbReference type="SUPFAM" id="SSF55931">
    <property type="entry name" value="Glutamine synthetase/guanido kinase"/>
    <property type="match status" value="1"/>
</dbReference>
<dbReference type="Proteomes" id="UP000598633">
    <property type="component" value="Unassembled WGS sequence"/>
</dbReference>
<sequence length="656" mass="73192">MSHDLDYAEVGLKVGLEVHQQLLTEKKMFCQCPAGLYTDNHDGSILRHMRPTLSELGEYDGTALMEFKTRKNIIYLLHTSNVCTYEMDDTPPFLVNPQAIDIAIEQCLMLGCDIVDEVHIARKQYLDGSIPTGFQRTAIVGVNGRLPFRGRDLGITQVSVEEDSCREVSDRGHLIVWRTDRLGMPLIETVTDPDLRTPEEVEEAILLVGRVCRSTGHVRVGLGASRQDINVSVRGGRRVEIKGVPKAGWAPALVHGEAVRQVNLLALRDELHRRGLRLSSDLTIEHRDVTEILTGSFLEALSQTSWERYVDDGGRRSELERGSGAFCIRAIRLKGLAGTLGWPTQPDRTFADELRGRVRVIATLDQAPILLHSEDWPAGTEAELESLRESLGCTEEDGLVVVWGAEEDTLTAAEEIRLRYADAIDGIPHETRQPFEDGSTDFERILPGPDRMYPDTDSPPQRITRDRVDTLRAPLPEPPWSREERYSDAGVPTPVIHFLIRRGGARLVDLVVKECGADLSRACFFFGERVKGLRRAGVPVDDVPDEGWCDLFHLFGRYPATWHAWQDLTDWLAANPTADLQSEAELAGFGHPPENWQDTVADLVGDTTTTDDDKRPGHQRYVMGLAMDELRGRVPASDVESRILDLVTAQLESEPG</sequence>
<name>A0A8J6Y553_9BACT</name>
<dbReference type="NCBIfam" id="NF003107">
    <property type="entry name" value="PRK04028.1"/>
    <property type="match status" value="1"/>
</dbReference>
<keyword evidence="1" id="KW-0436">Ligase</keyword>
<dbReference type="GO" id="GO:0005737">
    <property type="term" value="C:cytoplasm"/>
    <property type="evidence" value="ECO:0007669"/>
    <property type="project" value="InterPro"/>
</dbReference>
<dbReference type="PANTHER" id="PTHR11659">
    <property type="entry name" value="GLUTAMYL-TRNA GLN AMIDOTRANSFERASE SUBUNIT B MITOCHONDRIAL AND PROKARYOTIC PET112-RELATED"/>
    <property type="match status" value="1"/>
</dbReference>
<dbReference type="EMBL" id="JACXWA010000075">
    <property type="protein sequence ID" value="MBD3870645.1"/>
    <property type="molecule type" value="Genomic_DNA"/>
</dbReference>